<dbReference type="SFLD" id="SFLDG01135">
    <property type="entry name" value="C1.5.6:_HAD__Beta-PGM__Phospha"/>
    <property type="match status" value="1"/>
</dbReference>
<reference evidence="5 6" key="1">
    <citation type="submission" date="2019-06" db="EMBL/GenBank/DDBJ databases">
        <title>Genomic Encyclopedia of Type Strains, Phase IV (KMG-V): Genome sequencing to study the core and pangenomes of soil and plant-associated prokaryotes.</title>
        <authorList>
            <person name="Whitman W."/>
        </authorList>
    </citation>
    <scope>NUCLEOTIDE SEQUENCE [LARGE SCALE GENOMIC DNA]</scope>
    <source>
        <strain evidence="5 6">BR 10556</strain>
    </source>
</reference>
<name>A0A560KDV6_9BRAD</name>
<dbReference type="InterPro" id="IPR036412">
    <property type="entry name" value="HAD-like_sf"/>
</dbReference>
<comment type="cofactor">
    <cofactor evidence="1">
        <name>Mg(2+)</name>
        <dbReference type="ChEBI" id="CHEBI:18420"/>
    </cofactor>
</comment>
<dbReference type="InterPro" id="IPR006439">
    <property type="entry name" value="HAD-SF_hydro_IA"/>
</dbReference>
<dbReference type="PANTHER" id="PTHR46193">
    <property type="entry name" value="6-PHOSPHOGLUCONATE PHOSPHATASE"/>
    <property type="match status" value="1"/>
</dbReference>
<proteinExistence type="inferred from homology"/>
<dbReference type="SFLD" id="SFLDS00003">
    <property type="entry name" value="Haloacid_Dehalogenase"/>
    <property type="match status" value="1"/>
</dbReference>
<evidence type="ECO:0000256" key="4">
    <source>
        <dbReference type="ARBA" id="ARBA00022842"/>
    </source>
</evidence>
<accession>A0A560KDV6</accession>
<dbReference type="InterPro" id="IPR051600">
    <property type="entry name" value="Beta-PGM-like"/>
</dbReference>
<dbReference type="STRING" id="1399419.A5906_21495"/>
<dbReference type="AlphaFoldDB" id="A0A560KDV6"/>
<gene>
    <name evidence="5" type="ORF">FBZ95_102750</name>
</gene>
<evidence type="ECO:0000256" key="3">
    <source>
        <dbReference type="ARBA" id="ARBA00022723"/>
    </source>
</evidence>
<keyword evidence="3" id="KW-0479">Metal-binding</keyword>
<dbReference type="EMBL" id="VITW01000002">
    <property type="protein sequence ID" value="TWB81528.1"/>
    <property type="molecule type" value="Genomic_DNA"/>
</dbReference>
<comment type="similarity">
    <text evidence="2">Belongs to the HAD-like hydrolase superfamily. CbbY/CbbZ/Gph/YieH family.</text>
</comment>
<sequence>MSFVPIDLIIFDCDGVLVDSEVISCRAHADVLTRHGYPITSEQVLVRFLGVSEKDARRMVEQEIGRSLPDDLESQVNAATLQFYASDLQPITHVAAAIAAIDLPRCVASSGTPDKIHHGLTCAGLHDLLAPHIFSASQVARGKPAPDLFLFAAAQMKVAPERCLVIEDSVPGVTGAHAAGMTVLGFHGGSHCPPGHAERLRAAGAGLTFDDMRQLPELVRRIGADALAG</sequence>
<dbReference type="CDD" id="cd07526">
    <property type="entry name" value="HAD_BPGM_like"/>
    <property type="match status" value="1"/>
</dbReference>
<dbReference type="NCBIfam" id="TIGR01509">
    <property type="entry name" value="HAD-SF-IA-v3"/>
    <property type="match status" value="1"/>
</dbReference>
<evidence type="ECO:0000256" key="2">
    <source>
        <dbReference type="ARBA" id="ARBA00006171"/>
    </source>
</evidence>
<dbReference type="Proteomes" id="UP000315914">
    <property type="component" value="Unassembled WGS sequence"/>
</dbReference>
<dbReference type="Gene3D" id="1.10.150.240">
    <property type="entry name" value="Putative phosphatase, domain 2"/>
    <property type="match status" value="1"/>
</dbReference>
<dbReference type="GO" id="GO:0016787">
    <property type="term" value="F:hydrolase activity"/>
    <property type="evidence" value="ECO:0007669"/>
    <property type="project" value="UniProtKB-KW"/>
</dbReference>
<dbReference type="Gene3D" id="3.40.50.1000">
    <property type="entry name" value="HAD superfamily/HAD-like"/>
    <property type="match status" value="1"/>
</dbReference>
<evidence type="ECO:0000256" key="1">
    <source>
        <dbReference type="ARBA" id="ARBA00001946"/>
    </source>
</evidence>
<dbReference type="GO" id="GO:0046872">
    <property type="term" value="F:metal ion binding"/>
    <property type="evidence" value="ECO:0007669"/>
    <property type="project" value="UniProtKB-KW"/>
</dbReference>
<dbReference type="SFLD" id="SFLDG01129">
    <property type="entry name" value="C1.5:_HAD__Beta-PGM__Phosphata"/>
    <property type="match status" value="1"/>
</dbReference>
<comment type="caution">
    <text evidence="5">The sequence shown here is derived from an EMBL/GenBank/DDBJ whole genome shotgun (WGS) entry which is preliminary data.</text>
</comment>
<dbReference type="InterPro" id="IPR023214">
    <property type="entry name" value="HAD_sf"/>
</dbReference>
<keyword evidence="6" id="KW-1185">Reference proteome</keyword>
<evidence type="ECO:0000313" key="5">
    <source>
        <dbReference type="EMBL" id="TWB81528.1"/>
    </source>
</evidence>
<dbReference type="SUPFAM" id="SSF56784">
    <property type="entry name" value="HAD-like"/>
    <property type="match status" value="1"/>
</dbReference>
<protein>
    <submittedName>
        <fullName evidence="5">HAD superfamily hydrolase (TIGR01509 family)</fullName>
    </submittedName>
</protein>
<evidence type="ECO:0000313" key="6">
    <source>
        <dbReference type="Proteomes" id="UP000315914"/>
    </source>
</evidence>
<dbReference type="InterPro" id="IPR023198">
    <property type="entry name" value="PGP-like_dom2"/>
</dbReference>
<organism evidence="5 6">
    <name type="scientific">Bradyrhizobium sacchari</name>
    <dbReference type="NCBI Taxonomy" id="1399419"/>
    <lineage>
        <taxon>Bacteria</taxon>
        <taxon>Pseudomonadati</taxon>
        <taxon>Pseudomonadota</taxon>
        <taxon>Alphaproteobacteria</taxon>
        <taxon>Hyphomicrobiales</taxon>
        <taxon>Nitrobacteraceae</taxon>
        <taxon>Bradyrhizobium</taxon>
    </lineage>
</organism>
<keyword evidence="5" id="KW-0378">Hydrolase</keyword>
<dbReference type="Pfam" id="PF00702">
    <property type="entry name" value="Hydrolase"/>
    <property type="match status" value="1"/>
</dbReference>
<keyword evidence="4" id="KW-0460">Magnesium</keyword>
<dbReference type="PANTHER" id="PTHR46193:SF10">
    <property type="entry name" value="6-PHOSPHOGLUCONATE PHOSPHATASE"/>
    <property type="match status" value="1"/>
</dbReference>